<evidence type="ECO:0000313" key="1">
    <source>
        <dbReference type="EMBL" id="AGA31986.1"/>
    </source>
</evidence>
<dbReference type="InterPro" id="IPR043019">
    <property type="entry name" value="GrlR_sf"/>
</dbReference>
<protein>
    <submittedName>
        <fullName evidence="1">Uncharacterized protein</fullName>
    </submittedName>
</protein>
<sequence length="128" mass="13866">MASGVYFIKFKSIVGGLGLGVIVLDDGRLHGGDTGYYYRGVYRIHRGTMVAMIEVTYYRGPRDSAFGGTINRCTLLLKGGLNARGFELTGEMRERAGMKMTLTAERLCDLISASNALSAVTVPHEDAP</sequence>
<dbReference type="Gene3D" id="2.40.128.380">
    <property type="entry name" value="T3SS negative regulator GrlR"/>
    <property type="match status" value="1"/>
</dbReference>
<proteinExistence type="predicted"/>
<dbReference type="RefSeq" id="WP_015257141.1">
    <property type="nucleotide sequence ID" value="NC_019902.2"/>
</dbReference>
<dbReference type="Proteomes" id="UP000010809">
    <property type="component" value="Chromosome"/>
</dbReference>
<reference evidence="1" key="1">
    <citation type="submission" date="2015-12" db="EMBL/GenBank/DDBJ databases">
        <authorList>
            <person name="Tikhonova T.V."/>
            <person name="Pavlov A.R."/>
            <person name="Beletsky A.V."/>
            <person name="Mardanov A.V."/>
            <person name="Sorokin D.Y."/>
            <person name="Ravin N.V."/>
            <person name="Popov V.O."/>
        </authorList>
    </citation>
    <scope>NUCLEOTIDE SEQUENCE</scope>
    <source>
        <strain evidence="1">DSM 14787</strain>
    </source>
</reference>
<dbReference type="AlphaFoldDB" id="L0DUG6"/>
<name>L0DUG6_THIND</name>
<keyword evidence="2" id="KW-1185">Reference proteome</keyword>
<dbReference type="EMBL" id="CP003989">
    <property type="protein sequence ID" value="AGA31986.1"/>
    <property type="molecule type" value="Genomic_DNA"/>
</dbReference>
<organism evidence="1 2">
    <name type="scientific">Thioalkalivibrio nitratireducens (strain DSM 14787 / UNIQEM 213 / ALEN2)</name>
    <dbReference type="NCBI Taxonomy" id="1255043"/>
    <lineage>
        <taxon>Bacteria</taxon>
        <taxon>Pseudomonadati</taxon>
        <taxon>Pseudomonadota</taxon>
        <taxon>Gammaproteobacteria</taxon>
        <taxon>Chromatiales</taxon>
        <taxon>Ectothiorhodospiraceae</taxon>
        <taxon>Thioalkalivibrio</taxon>
    </lineage>
</organism>
<gene>
    <name evidence="1" type="ordered locus">TVNIR_0274</name>
</gene>
<dbReference type="OrthoDB" id="5402030at2"/>
<dbReference type="KEGG" id="tni:TVNIR_0274"/>
<accession>L0DUG6</accession>
<dbReference type="PATRIC" id="fig|1255043.3.peg.276"/>
<evidence type="ECO:0000313" key="2">
    <source>
        <dbReference type="Proteomes" id="UP000010809"/>
    </source>
</evidence>
<dbReference type="HOGENOM" id="CLU_150486_0_0_6"/>